<sequence>MNIPAKVGISLGALSGVGGLGYIVQQQLTTSDISSKLIKEDYELLEDNAIEWAEILVSYKATVGTNTKLKFEGFESTTSTNELPRLCKEATKVDLAKDTDGAIYERAKKWCTKPRTLENLLDAQGKRFLDTDSKTDNEQEKWNEKLDAHNSAGTSNTNKFSQLDLLTSGSLQKNPETRNKLKEKCASLKNKKHHEKDFEKELRQAELWCSTDK</sequence>
<evidence type="ECO:0000313" key="1">
    <source>
        <dbReference type="EMBL" id="OAL09957.1"/>
    </source>
</evidence>
<gene>
    <name evidence="1" type="ORF">A6V39_03530</name>
</gene>
<protein>
    <submittedName>
        <fullName evidence="1">Uncharacterized protein</fullName>
    </submittedName>
</protein>
<comment type="caution">
    <text evidence="1">The sequence shown here is derived from an EMBL/GenBank/DDBJ whole genome shotgun (WGS) entry which is preliminary data.</text>
</comment>
<dbReference type="AlphaFoldDB" id="A0A1A9QBW6"/>
<proteinExistence type="predicted"/>
<dbReference type="EMBL" id="LWUJ01000012">
    <property type="protein sequence ID" value="OAL09957.1"/>
    <property type="molecule type" value="Genomic_DNA"/>
</dbReference>
<accession>A0A1A9QBW6</accession>
<organism evidence="1 2">
    <name type="scientific">Candidatus Mycoplasma haematobovis</name>
    <dbReference type="NCBI Taxonomy" id="432608"/>
    <lineage>
        <taxon>Bacteria</taxon>
        <taxon>Bacillati</taxon>
        <taxon>Mycoplasmatota</taxon>
        <taxon>Mollicutes</taxon>
        <taxon>Mycoplasmataceae</taxon>
        <taxon>Mycoplasma</taxon>
    </lineage>
</organism>
<dbReference type="RefSeq" id="WP_187150342.1">
    <property type="nucleotide sequence ID" value="NZ_LWUJ01000012.1"/>
</dbReference>
<evidence type="ECO:0000313" key="2">
    <source>
        <dbReference type="Proteomes" id="UP000077623"/>
    </source>
</evidence>
<dbReference type="STRING" id="432608.A6V39_03530"/>
<keyword evidence="2" id="KW-1185">Reference proteome</keyword>
<name>A0A1A9QBW6_9MOLU</name>
<reference evidence="2" key="1">
    <citation type="submission" date="2016-04" db="EMBL/GenBank/DDBJ databases">
        <authorList>
            <person name="Quiroz-Castaneda R.E."/>
            <person name="Martinez-Ocampo F."/>
        </authorList>
    </citation>
    <scope>NUCLEOTIDE SEQUENCE [LARGE SCALE GENOMIC DNA]</scope>
    <source>
        <strain evidence="2">INIFAP01</strain>
    </source>
</reference>
<dbReference type="Proteomes" id="UP000077623">
    <property type="component" value="Unassembled WGS sequence"/>
</dbReference>